<reference evidence="1 2" key="1">
    <citation type="submission" date="2016-11" db="EMBL/GenBank/DDBJ databases">
        <title>The macronuclear genome of Stentor coeruleus: a giant cell with tiny introns.</title>
        <authorList>
            <person name="Slabodnick M."/>
            <person name="Ruby J.G."/>
            <person name="Reiff S.B."/>
            <person name="Swart E.C."/>
            <person name="Gosai S."/>
            <person name="Prabakaran S."/>
            <person name="Witkowska E."/>
            <person name="Larue G.E."/>
            <person name="Fisher S."/>
            <person name="Freeman R.M."/>
            <person name="Gunawardena J."/>
            <person name="Chu W."/>
            <person name="Stover N.A."/>
            <person name="Gregory B.D."/>
            <person name="Nowacki M."/>
            <person name="Derisi J."/>
            <person name="Roy S.W."/>
            <person name="Marshall W.F."/>
            <person name="Sood P."/>
        </authorList>
    </citation>
    <scope>NUCLEOTIDE SEQUENCE [LARGE SCALE GENOMIC DNA]</scope>
    <source>
        <strain evidence="1">WM001</strain>
    </source>
</reference>
<comment type="caution">
    <text evidence="1">The sequence shown here is derived from an EMBL/GenBank/DDBJ whole genome shotgun (WGS) entry which is preliminary data.</text>
</comment>
<protein>
    <submittedName>
        <fullName evidence="1">Uncharacterized protein</fullName>
    </submittedName>
</protein>
<proteinExistence type="predicted"/>
<keyword evidence="2" id="KW-1185">Reference proteome</keyword>
<organism evidence="1 2">
    <name type="scientific">Stentor coeruleus</name>
    <dbReference type="NCBI Taxonomy" id="5963"/>
    <lineage>
        <taxon>Eukaryota</taxon>
        <taxon>Sar</taxon>
        <taxon>Alveolata</taxon>
        <taxon>Ciliophora</taxon>
        <taxon>Postciliodesmatophora</taxon>
        <taxon>Heterotrichea</taxon>
        <taxon>Heterotrichida</taxon>
        <taxon>Stentoridae</taxon>
        <taxon>Stentor</taxon>
    </lineage>
</organism>
<dbReference type="Proteomes" id="UP000187209">
    <property type="component" value="Unassembled WGS sequence"/>
</dbReference>
<evidence type="ECO:0000313" key="2">
    <source>
        <dbReference type="Proteomes" id="UP000187209"/>
    </source>
</evidence>
<dbReference type="EMBL" id="MPUH01000667">
    <property type="protein sequence ID" value="OMJ75815.1"/>
    <property type="molecule type" value="Genomic_DNA"/>
</dbReference>
<sequence>MGNTQQGKPNKKLGVPIVGKIESYSSRPSSERGMILGCYILFPDNTVPHEYASLFHVVVVTPKGIEMFCLLTGEKRYPSYTPPPKTTIVSSVFSQDFIQNAHLIVAESNGGFTLIEAYTLRVDKRIGLSHSLPSLNATKNVISTMISPAPEILYVGYLTGVVKVWHTAVTNPQFIFGKEYELPPVRCLCYSSKHRKLIVGYEGTYENQHGKFIKLEKNALRVYVPNASGESNECTLLDGFNGTCFSIDLCERNDWIIAISSEECGMYVWNINTYTLDMMINIPKFDSQPQIITQILTLERPNANYVIFGASDGSVVVSELVIEGNTIVWKPLKRLTIHSDDNYAVEYLHYEEKIDTLIVGNTFSTATFISNFFSEGLGVSFSVSNEQKIDDEI</sequence>
<name>A0A1R2BGQ4_9CILI</name>
<dbReference type="OrthoDB" id="321439at2759"/>
<accession>A0A1R2BGQ4</accession>
<dbReference type="SUPFAM" id="SSF50978">
    <property type="entry name" value="WD40 repeat-like"/>
    <property type="match status" value="1"/>
</dbReference>
<dbReference type="AlphaFoldDB" id="A0A1R2BGQ4"/>
<dbReference type="Gene3D" id="2.130.10.10">
    <property type="entry name" value="YVTN repeat-like/Quinoprotein amine dehydrogenase"/>
    <property type="match status" value="1"/>
</dbReference>
<gene>
    <name evidence="1" type="ORF">SteCoe_24953</name>
</gene>
<dbReference type="InterPro" id="IPR036322">
    <property type="entry name" value="WD40_repeat_dom_sf"/>
</dbReference>
<evidence type="ECO:0000313" key="1">
    <source>
        <dbReference type="EMBL" id="OMJ75815.1"/>
    </source>
</evidence>
<dbReference type="InterPro" id="IPR015943">
    <property type="entry name" value="WD40/YVTN_repeat-like_dom_sf"/>
</dbReference>